<evidence type="ECO:0008006" key="4">
    <source>
        <dbReference type="Google" id="ProtNLM"/>
    </source>
</evidence>
<proteinExistence type="predicted"/>
<dbReference type="Proteomes" id="UP000195570">
    <property type="component" value="Unassembled WGS sequence"/>
</dbReference>
<keyword evidence="3" id="KW-1185">Reference proteome</keyword>
<dbReference type="EMBL" id="CZPT02000357">
    <property type="protein sequence ID" value="SCU65661.1"/>
    <property type="molecule type" value="Genomic_DNA"/>
</dbReference>
<evidence type="ECO:0000256" key="1">
    <source>
        <dbReference type="SAM" id="MobiDB-lite"/>
    </source>
</evidence>
<protein>
    <recommendedName>
        <fullName evidence="4">Anaphase-promoting complex subunit 5</fullName>
    </recommendedName>
</protein>
<reference evidence="2" key="1">
    <citation type="submission" date="2016-09" db="EMBL/GenBank/DDBJ databases">
        <authorList>
            <person name="Hebert L."/>
            <person name="Moumen B."/>
        </authorList>
    </citation>
    <scope>NUCLEOTIDE SEQUENCE [LARGE SCALE GENOMIC DNA]</scope>
    <source>
        <strain evidence="2">OVI</strain>
    </source>
</reference>
<dbReference type="VEuPathDB" id="TriTrypDB:TEOVI_000760000"/>
<organism evidence="2 3">
    <name type="scientific">Trypanosoma equiperdum</name>
    <dbReference type="NCBI Taxonomy" id="5694"/>
    <lineage>
        <taxon>Eukaryota</taxon>
        <taxon>Discoba</taxon>
        <taxon>Euglenozoa</taxon>
        <taxon>Kinetoplastea</taxon>
        <taxon>Metakinetoplastina</taxon>
        <taxon>Trypanosomatida</taxon>
        <taxon>Trypanosomatidae</taxon>
        <taxon>Trypanosoma</taxon>
    </lineage>
</organism>
<dbReference type="GeneID" id="92381534"/>
<name>A0A1G4I1S5_TRYEQ</name>
<feature type="region of interest" description="Disordered" evidence="1">
    <location>
        <begin position="291"/>
        <end position="314"/>
    </location>
</feature>
<comment type="caution">
    <text evidence="2">The sequence shown here is derived from an EMBL/GenBank/DDBJ whole genome shotgun (WGS) entry which is preliminary data.</text>
</comment>
<dbReference type="RefSeq" id="XP_067077228.1">
    <property type="nucleotide sequence ID" value="XM_067221127.1"/>
</dbReference>
<evidence type="ECO:0000313" key="2">
    <source>
        <dbReference type="EMBL" id="SCU65661.1"/>
    </source>
</evidence>
<gene>
    <name evidence="2" type="ORF">TEOVI_000760000</name>
</gene>
<sequence>MVSRAPSFSVPNAVGVPQVDDIALFLCGRAIAAEWPKVSAANASAAEALAAWYLTKVAQMHERPTTDTKGASNLGMEERSPVREAEYYQTNEANFSDAFEALSRPAGEIDALVTQKLDREDHQRGWGLSKNLLDGFAKTSGLLLTEKDIMAIDDEMKRSFRCFEELLDICLHFGETTHCNNFIYHIICFNIDNTALSSHTTQMLWNEMGIDDRAAVILPVLSRLFSVCDELGSQHAAGSITHSFIVWLGVSWNCASFSWQTHVSRVTGCLLAELEKKLILVRKDPAALTAGLRDDSTPHARRGSRAKPSQKAFGVSGSNRQLNIVSMHKAMRRICEGRTLDSKGLLEAVVESGSGAALPLRDYNNVLEYIFSEQAHGGAVGTQESQQQQWHHSILSNIMNGVLLYSQFYLSVRSLEASLRCAQMGVLVGHQWRSSELLTIAHYNSFLVHVACQDTPAAAGDIAIMLQLADAATRRDGNAETDVNAPRFRAGCLGYMGAALLLLISPGTVDTSLRSIIITGIVAGVRPTSETAGGAGNMRCGGSGSVSSNANALLCTAAEAATGGGSVVVQTTAQTVRHALWLSEMEAFLDPSSTVSTEVITSVARATLMLIAGHYGVCTCTKPIDSDSLAQQLSLIEESTLDSTNNVPEPSELLLRETMRLTAHHALAVQVGTAEAPSGAGPFRILHTYLTAVEKHYGASGLAAVEQNFFFVSTYRFLCAMWLRTCGYLKSAYQELTRLVESMLFYSRCGSDSHNENVSTPAPTTRKASTQPNLHTNADLLGVDEHLLGESPVKMAGSTVKEEETLQFWPPDHLLLWQHVQFERAQLAHYLGYSCVILEISETLRRVSAASHFVMGVLYADLIAAMTWTQRKNYFGALQALEKIESNAESIGLTLVQTHARVRRVSILLACSRWQEALDTLRVMQPIPSLLEHWYLLTHLHAQSEVLMACPDATEGDLATVVDRHIQEMEMCGSFVDVTGKEDSVGITLLDKMCLYACIDRHSAALPGRGRQSWDECLNVLARELQQRQLQEGKWQVLWNMPMRNVCNEVLSNALLKRVLKTS</sequence>
<dbReference type="AlphaFoldDB" id="A0A1G4I1S5"/>
<evidence type="ECO:0000313" key="3">
    <source>
        <dbReference type="Proteomes" id="UP000195570"/>
    </source>
</evidence>
<feature type="region of interest" description="Disordered" evidence="1">
    <location>
        <begin position="752"/>
        <end position="772"/>
    </location>
</feature>
<accession>A0A1G4I1S5</accession>